<feature type="transmembrane region" description="Helical" evidence="8">
    <location>
        <begin position="472"/>
        <end position="490"/>
    </location>
</feature>
<evidence type="ECO:0000256" key="1">
    <source>
        <dbReference type="ARBA" id="ARBA00004651"/>
    </source>
</evidence>
<protein>
    <recommendedName>
        <fullName evidence="9">Glycosyltransferase RgtA/B/C/D-like domain-containing protein</fullName>
    </recommendedName>
</protein>
<dbReference type="KEGG" id="agv:OJF2_67550"/>
<evidence type="ECO:0000256" key="3">
    <source>
        <dbReference type="ARBA" id="ARBA00022676"/>
    </source>
</evidence>
<feature type="transmembrane region" description="Helical" evidence="8">
    <location>
        <begin position="169"/>
        <end position="194"/>
    </location>
</feature>
<evidence type="ECO:0000259" key="9">
    <source>
        <dbReference type="Pfam" id="PF13231"/>
    </source>
</evidence>
<dbReference type="PANTHER" id="PTHR33908">
    <property type="entry name" value="MANNOSYLTRANSFERASE YKCB-RELATED"/>
    <property type="match status" value="1"/>
</dbReference>
<evidence type="ECO:0000256" key="2">
    <source>
        <dbReference type="ARBA" id="ARBA00022475"/>
    </source>
</evidence>
<keyword evidence="5 8" id="KW-0812">Transmembrane</keyword>
<accession>A0A5B9WCA6</accession>
<keyword evidence="3" id="KW-0328">Glycosyltransferase</keyword>
<feature type="transmembrane region" description="Helical" evidence="8">
    <location>
        <begin position="141"/>
        <end position="157"/>
    </location>
</feature>
<keyword evidence="4" id="KW-0808">Transferase</keyword>
<keyword evidence="11" id="KW-1185">Reference proteome</keyword>
<evidence type="ECO:0000313" key="11">
    <source>
        <dbReference type="Proteomes" id="UP000324233"/>
    </source>
</evidence>
<evidence type="ECO:0000256" key="6">
    <source>
        <dbReference type="ARBA" id="ARBA00022989"/>
    </source>
</evidence>
<evidence type="ECO:0000256" key="4">
    <source>
        <dbReference type="ARBA" id="ARBA00022679"/>
    </source>
</evidence>
<gene>
    <name evidence="10" type="ORF">OJF2_67550</name>
</gene>
<name>A0A5B9WCA6_9BACT</name>
<feature type="transmembrane region" description="Helical" evidence="8">
    <location>
        <begin position="112"/>
        <end position="135"/>
    </location>
</feature>
<keyword evidence="6 8" id="KW-1133">Transmembrane helix</keyword>
<proteinExistence type="predicted"/>
<dbReference type="GO" id="GO:0009103">
    <property type="term" value="P:lipopolysaccharide biosynthetic process"/>
    <property type="evidence" value="ECO:0007669"/>
    <property type="project" value="UniProtKB-ARBA"/>
</dbReference>
<comment type="subcellular location">
    <subcellularLocation>
        <location evidence="1">Cell membrane</location>
        <topology evidence="1">Multi-pass membrane protein</topology>
    </subcellularLocation>
</comment>
<feature type="transmembrane region" description="Helical" evidence="8">
    <location>
        <begin position="247"/>
        <end position="273"/>
    </location>
</feature>
<dbReference type="EMBL" id="CP042997">
    <property type="protein sequence ID" value="QEH38157.1"/>
    <property type="molecule type" value="Genomic_DNA"/>
</dbReference>
<evidence type="ECO:0000256" key="5">
    <source>
        <dbReference type="ARBA" id="ARBA00022692"/>
    </source>
</evidence>
<keyword evidence="7 8" id="KW-0472">Membrane</keyword>
<feature type="domain" description="Glycosyltransferase RgtA/B/C/D-like" evidence="9">
    <location>
        <begin position="230"/>
        <end position="391"/>
    </location>
</feature>
<organism evidence="10 11">
    <name type="scientific">Aquisphaera giovannonii</name>
    <dbReference type="NCBI Taxonomy" id="406548"/>
    <lineage>
        <taxon>Bacteria</taxon>
        <taxon>Pseudomonadati</taxon>
        <taxon>Planctomycetota</taxon>
        <taxon>Planctomycetia</taxon>
        <taxon>Isosphaerales</taxon>
        <taxon>Isosphaeraceae</taxon>
        <taxon>Aquisphaera</taxon>
    </lineage>
</organism>
<dbReference type="PANTHER" id="PTHR33908:SF11">
    <property type="entry name" value="MEMBRANE PROTEIN"/>
    <property type="match status" value="1"/>
</dbReference>
<feature type="transmembrane region" description="Helical" evidence="8">
    <location>
        <begin position="333"/>
        <end position="364"/>
    </location>
</feature>
<reference evidence="10 11" key="1">
    <citation type="submission" date="2019-08" db="EMBL/GenBank/DDBJ databases">
        <title>Deep-cultivation of Planctomycetes and their phenomic and genomic characterization uncovers novel biology.</title>
        <authorList>
            <person name="Wiegand S."/>
            <person name="Jogler M."/>
            <person name="Boedeker C."/>
            <person name="Pinto D."/>
            <person name="Vollmers J."/>
            <person name="Rivas-Marin E."/>
            <person name="Kohn T."/>
            <person name="Peeters S.H."/>
            <person name="Heuer A."/>
            <person name="Rast P."/>
            <person name="Oberbeckmann S."/>
            <person name="Bunk B."/>
            <person name="Jeske O."/>
            <person name="Meyerdierks A."/>
            <person name="Storesund J.E."/>
            <person name="Kallscheuer N."/>
            <person name="Luecker S."/>
            <person name="Lage O.M."/>
            <person name="Pohl T."/>
            <person name="Merkel B.J."/>
            <person name="Hornburger P."/>
            <person name="Mueller R.-W."/>
            <person name="Bruemmer F."/>
            <person name="Labrenz M."/>
            <person name="Spormann A.M."/>
            <person name="Op den Camp H."/>
            <person name="Overmann J."/>
            <person name="Amann R."/>
            <person name="Jetten M.S.M."/>
            <person name="Mascher T."/>
            <person name="Medema M.H."/>
            <person name="Devos D.P."/>
            <person name="Kaster A.-K."/>
            <person name="Ovreas L."/>
            <person name="Rohde M."/>
            <person name="Galperin M.Y."/>
            <person name="Jogler C."/>
        </authorList>
    </citation>
    <scope>NUCLEOTIDE SEQUENCE [LARGE SCALE GENOMIC DNA]</scope>
    <source>
        <strain evidence="10 11">OJF2</strain>
    </source>
</reference>
<dbReference type="AlphaFoldDB" id="A0A5B9WCA6"/>
<evidence type="ECO:0000313" key="10">
    <source>
        <dbReference type="EMBL" id="QEH38157.1"/>
    </source>
</evidence>
<dbReference type="InterPro" id="IPR038731">
    <property type="entry name" value="RgtA/B/C-like"/>
</dbReference>
<sequence>MPAAAMVALVALELAWLAWFLIVPMPNFPREQGTLRRGLLLLKAFPHVVPDTPWSESLLGKAAEELSHVENLPQRLPIAAAAGLIALAAVGLGELALAALRIRGPFRAAERVAVAFGVGASGLGVLTLLAGRLGLLSPPPVRIGLAAVAAAGLAVSWRRRAASGEGGGIWPPGLWPPAAIAVPFVIIMALGAMLPSVDFDVLEYHIQGPKEYYLAGRIADLPHNVYTNMPFGVEMLHLLAMEVMGDWWWGALAGQLLVALFAPMAAVLIAGAAGRVASPRAAWLSAVVYLSTPWIYRLAVIAYVEGPLCYYHAALLAAAILAWEDPQLPRGPWWGLLGLLAGGAMACKYPALISAVIPFGLLALADSWRRRSARPLLAYGLGWALVMVPWLGKNVVDHGNPVYPLGYRVFGGHPWDESREAQWARAHGPRPVEAGALAGSVVDVAGRSDWQSPLYVAFAPLALAARRSRRLVLAILGYTAYLFLTWWLLTHRLDRFWLPLLPGLAILAGVGGDWSPGSAWRALRGFILATGVVCNFVDCSTALTGLNEWTGDLATLRHDLPRRLNPPLAAIDRELPPGAKVLLVGQAAVFHVGHEVVYNTVFDPETIEGLASGTDDDFRRALRGRGITHVYVDWKEVRRHRAPGGYGFTAFVTPERFAGWARAGVLGRPIAVGPEQELYEVP</sequence>
<evidence type="ECO:0000256" key="7">
    <source>
        <dbReference type="ARBA" id="ARBA00023136"/>
    </source>
</evidence>
<keyword evidence="2" id="KW-1003">Cell membrane</keyword>
<evidence type="ECO:0000256" key="8">
    <source>
        <dbReference type="SAM" id="Phobius"/>
    </source>
</evidence>
<dbReference type="GO" id="GO:0005886">
    <property type="term" value="C:plasma membrane"/>
    <property type="evidence" value="ECO:0007669"/>
    <property type="project" value="UniProtKB-SubCell"/>
</dbReference>
<dbReference type="Proteomes" id="UP000324233">
    <property type="component" value="Chromosome"/>
</dbReference>
<dbReference type="Pfam" id="PF13231">
    <property type="entry name" value="PMT_2"/>
    <property type="match status" value="1"/>
</dbReference>
<dbReference type="GO" id="GO:0016763">
    <property type="term" value="F:pentosyltransferase activity"/>
    <property type="evidence" value="ECO:0007669"/>
    <property type="project" value="TreeGrafter"/>
</dbReference>
<feature type="transmembrane region" description="Helical" evidence="8">
    <location>
        <begin position="78"/>
        <end position="100"/>
    </location>
</feature>
<dbReference type="InterPro" id="IPR050297">
    <property type="entry name" value="LipidA_mod_glycosyltrf_83"/>
</dbReference>